<dbReference type="CDD" id="cd03469">
    <property type="entry name" value="Rieske_RO_Alpha_N"/>
    <property type="match status" value="1"/>
</dbReference>
<dbReference type="Pfam" id="PF00848">
    <property type="entry name" value="Ring_hydroxyl_A"/>
    <property type="match status" value="1"/>
</dbReference>
<keyword evidence="3" id="KW-0479">Metal-binding</keyword>
<sequence>MVVAMTAVTTDDVTAIAAGYDEDPARSMSLRADAYTEPKWHTADQQAIFARTWQWVCHVEKVERPRSYVATTVAEMPVLVVRDRDGRLRAFYNVCKHRAHELLSGSGTTRTIVCPYHAWTYDLSGSLVGARQSDRMESFDKSAICLDRIQVEEFCGFVYVNLDPAAPSLADQAPDLAEQITERAPDISRLTHAKRLHYDIRSNWKNVVDNFLECYHCHVAHKEFVSLVDMNTYDVQTHGIWSSHFADAGRSENTAYDVSGATVTEHSVWWLWPNTCLMRYPGRGNFMVLRVLPAGPDRTLETLDFFLESTELNESEKQSVTYMDEVLQVQDINLVESVQRGMATPAFEQGRIIHDPERAPGLSEHGVHHFHGLVLGAYRALVQQNVS</sequence>
<organism evidence="8 9">
    <name type="scientific">Streptomyces diacarni</name>
    <dbReference type="NCBI Taxonomy" id="2800381"/>
    <lineage>
        <taxon>Bacteria</taxon>
        <taxon>Bacillati</taxon>
        <taxon>Actinomycetota</taxon>
        <taxon>Actinomycetes</taxon>
        <taxon>Kitasatosporales</taxon>
        <taxon>Streptomycetaceae</taxon>
        <taxon>Streptomyces</taxon>
    </lineage>
</organism>
<evidence type="ECO:0000256" key="4">
    <source>
        <dbReference type="ARBA" id="ARBA00023002"/>
    </source>
</evidence>
<evidence type="ECO:0000256" key="2">
    <source>
        <dbReference type="ARBA" id="ARBA00022714"/>
    </source>
</evidence>
<keyword evidence="6" id="KW-0411">Iron-sulfur</keyword>
<keyword evidence="2" id="KW-0001">2Fe-2S</keyword>
<name>A0A367EC36_9ACTN</name>
<dbReference type="Proteomes" id="UP000252914">
    <property type="component" value="Unassembled WGS sequence"/>
</dbReference>
<dbReference type="PANTHER" id="PTHR43756:SF5">
    <property type="entry name" value="CHOLINE MONOOXYGENASE, CHLOROPLASTIC"/>
    <property type="match status" value="1"/>
</dbReference>
<keyword evidence="5" id="KW-0408">Iron</keyword>
<dbReference type="InterPro" id="IPR017941">
    <property type="entry name" value="Rieske_2Fe-2S"/>
</dbReference>
<keyword evidence="8" id="KW-0223">Dioxygenase</keyword>
<evidence type="ECO:0000256" key="1">
    <source>
        <dbReference type="ARBA" id="ARBA00001962"/>
    </source>
</evidence>
<dbReference type="InterPro" id="IPR015879">
    <property type="entry name" value="Ring_hydroxy_dOase_asu_C_dom"/>
</dbReference>
<keyword evidence="9" id="KW-1185">Reference proteome</keyword>
<dbReference type="Gene3D" id="3.90.380.10">
    <property type="entry name" value="Naphthalene 1,2-dioxygenase Alpha Subunit, Chain A, domain 1"/>
    <property type="match status" value="2"/>
</dbReference>
<dbReference type="InterPro" id="IPR001663">
    <property type="entry name" value="Rng_hydr_dOase-A"/>
</dbReference>
<dbReference type="Pfam" id="PF00355">
    <property type="entry name" value="Rieske"/>
    <property type="match status" value="1"/>
</dbReference>
<comment type="caution">
    <text evidence="8">The sequence shown here is derived from an EMBL/GenBank/DDBJ whole genome shotgun (WGS) entry which is preliminary data.</text>
</comment>
<accession>A0A367EC36</accession>
<dbReference type="GO" id="GO:0051537">
    <property type="term" value="F:2 iron, 2 sulfur cluster binding"/>
    <property type="evidence" value="ECO:0007669"/>
    <property type="project" value="UniProtKB-KW"/>
</dbReference>
<dbReference type="PROSITE" id="PS51296">
    <property type="entry name" value="RIESKE"/>
    <property type="match status" value="1"/>
</dbReference>
<protein>
    <submittedName>
        <fullName evidence="8">Aromatic ring-hydroxylating dioxygenase subunit alpha</fullName>
    </submittedName>
</protein>
<evidence type="ECO:0000256" key="6">
    <source>
        <dbReference type="ARBA" id="ARBA00023014"/>
    </source>
</evidence>
<dbReference type="CDD" id="cd08886">
    <property type="entry name" value="RHO_alpha_C_2"/>
    <property type="match status" value="1"/>
</dbReference>
<evidence type="ECO:0000256" key="5">
    <source>
        <dbReference type="ARBA" id="ARBA00023004"/>
    </source>
</evidence>
<evidence type="ECO:0000259" key="7">
    <source>
        <dbReference type="PROSITE" id="PS51296"/>
    </source>
</evidence>
<feature type="domain" description="Rieske" evidence="7">
    <location>
        <begin position="53"/>
        <end position="160"/>
    </location>
</feature>
<keyword evidence="4" id="KW-0560">Oxidoreductase</keyword>
<dbReference type="GO" id="GO:0016705">
    <property type="term" value="F:oxidoreductase activity, acting on paired donors, with incorporation or reduction of molecular oxygen"/>
    <property type="evidence" value="ECO:0007669"/>
    <property type="project" value="UniProtKB-ARBA"/>
</dbReference>
<dbReference type="GO" id="GO:0005506">
    <property type="term" value="F:iron ion binding"/>
    <property type="evidence" value="ECO:0007669"/>
    <property type="project" value="InterPro"/>
</dbReference>
<evidence type="ECO:0000313" key="9">
    <source>
        <dbReference type="Proteomes" id="UP000252914"/>
    </source>
</evidence>
<dbReference type="Gene3D" id="2.102.10.10">
    <property type="entry name" value="Rieske [2Fe-2S] iron-sulphur domain"/>
    <property type="match status" value="1"/>
</dbReference>
<proteinExistence type="predicted"/>
<dbReference type="EMBL" id="QOIN01000066">
    <property type="protein sequence ID" value="RCG15624.1"/>
    <property type="molecule type" value="Genomic_DNA"/>
</dbReference>
<evidence type="ECO:0000256" key="3">
    <source>
        <dbReference type="ARBA" id="ARBA00022723"/>
    </source>
</evidence>
<dbReference type="AlphaFoldDB" id="A0A367EC36"/>
<gene>
    <name evidence="8" type="ORF">DTL70_30190</name>
</gene>
<dbReference type="SUPFAM" id="SSF55961">
    <property type="entry name" value="Bet v1-like"/>
    <property type="match status" value="1"/>
</dbReference>
<reference evidence="8 9" key="1">
    <citation type="submission" date="2018-06" db="EMBL/GenBank/DDBJ databases">
        <title>Streptomyces reniochalinae sp. nov. and Streptomyces diacarnus sp. nov. from marine sponges.</title>
        <authorList>
            <person name="Li L."/>
        </authorList>
    </citation>
    <scope>NUCLEOTIDE SEQUENCE [LARGE SCALE GENOMIC DNA]</scope>
    <source>
        <strain evidence="8 9">LHW51701</strain>
    </source>
</reference>
<dbReference type="GO" id="GO:0051213">
    <property type="term" value="F:dioxygenase activity"/>
    <property type="evidence" value="ECO:0007669"/>
    <property type="project" value="UniProtKB-KW"/>
</dbReference>
<comment type="cofactor">
    <cofactor evidence="1">
        <name>Fe cation</name>
        <dbReference type="ChEBI" id="CHEBI:24875"/>
    </cofactor>
</comment>
<dbReference type="PANTHER" id="PTHR43756">
    <property type="entry name" value="CHOLINE MONOOXYGENASE, CHLOROPLASTIC"/>
    <property type="match status" value="1"/>
</dbReference>
<dbReference type="SUPFAM" id="SSF50022">
    <property type="entry name" value="ISP domain"/>
    <property type="match status" value="1"/>
</dbReference>
<evidence type="ECO:0000313" key="8">
    <source>
        <dbReference type="EMBL" id="RCG15624.1"/>
    </source>
</evidence>
<dbReference type="PRINTS" id="PR00090">
    <property type="entry name" value="RNGDIOXGNASE"/>
</dbReference>
<dbReference type="GO" id="GO:0004497">
    <property type="term" value="F:monooxygenase activity"/>
    <property type="evidence" value="ECO:0007669"/>
    <property type="project" value="UniProtKB-ARBA"/>
</dbReference>
<dbReference type="InterPro" id="IPR036922">
    <property type="entry name" value="Rieske_2Fe-2S_sf"/>
</dbReference>